<reference evidence="8 9" key="1">
    <citation type="submission" date="2024-08" db="EMBL/GenBank/DDBJ databases">
        <title>Gnathostoma spinigerum genome.</title>
        <authorList>
            <person name="Gonzalez-Bertolin B."/>
            <person name="Monzon S."/>
            <person name="Zaballos A."/>
            <person name="Jimenez P."/>
            <person name="Dekumyoy P."/>
            <person name="Varona S."/>
            <person name="Cuesta I."/>
            <person name="Sumanam S."/>
            <person name="Adisakwattana P."/>
            <person name="Gasser R.B."/>
            <person name="Hernandez-Gonzalez A."/>
            <person name="Young N.D."/>
            <person name="Perteguer M.J."/>
        </authorList>
    </citation>
    <scope>NUCLEOTIDE SEQUENCE [LARGE SCALE GENOMIC DNA]</scope>
    <source>
        <strain evidence="8">AL3</strain>
        <tissue evidence="8">Liver</tissue>
    </source>
</reference>
<dbReference type="InterPro" id="IPR051689">
    <property type="entry name" value="Sterol_desaturase/TMEM195"/>
</dbReference>
<protein>
    <recommendedName>
        <fullName evidence="7">Fatty acid hydroxylase domain-containing protein</fullName>
    </recommendedName>
</protein>
<dbReference type="PANTHER" id="PTHR21624">
    <property type="entry name" value="STEROL DESATURASE-RELATED PROTEIN"/>
    <property type="match status" value="1"/>
</dbReference>
<dbReference type="AlphaFoldDB" id="A0ABD6EW87"/>
<evidence type="ECO:0000256" key="1">
    <source>
        <dbReference type="ARBA" id="ARBA00004127"/>
    </source>
</evidence>
<dbReference type="GO" id="GO:0012505">
    <property type="term" value="C:endomembrane system"/>
    <property type="evidence" value="ECO:0007669"/>
    <property type="project" value="UniProtKB-SubCell"/>
</dbReference>
<keyword evidence="9" id="KW-1185">Reference proteome</keyword>
<dbReference type="InterPro" id="IPR006694">
    <property type="entry name" value="Fatty_acid_hydroxylase"/>
</dbReference>
<dbReference type="PANTHER" id="PTHR21624:SF4">
    <property type="entry name" value="ALKYLGLYCEROL MONOOXYGENASE"/>
    <property type="match status" value="1"/>
</dbReference>
<evidence type="ECO:0000313" key="9">
    <source>
        <dbReference type="Proteomes" id="UP001608902"/>
    </source>
</evidence>
<evidence type="ECO:0000256" key="6">
    <source>
        <dbReference type="SAM" id="Phobius"/>
    </source>
</evidence>
<comment type="caution">
    <text evidence="8">The sequence shown here is derived from an EMBL/GenBank/DDBJ whole genome shotgun (WGS) entry which is preliminary data.</text>
</comment>
<evidence type="ECO:0000256" key="5">
    <source>
        <dbReference type="ARBA" id="ARBA00023136"/>
    </source>
</evidence>
<comment type="subcellular location">
    <subcellularLocation>
        <location evidence="1">Endomembrane system</location>
        <topology evidence="1">Multi-pass membrane protein</topology>
    </subcellularLocation>
</comment>
<keyword evidence="3 6" id="KW-1133">Transmembrane helix</keyword>
<proteinExistence type="predicted"/>
<accession>A0ABD6EW87</accession>
<keyword evidence="4" id="KW-0560">Oxidoreductase</keyword>
<gene>
    <name evidence="8" type="ORF">AB6A40_007651</name>
</gene>
<evidence type="ECO:0000256" key="4">
    <source>
        <dbReference type="ARBA" id="ARBA00023002"/>
    </source>
</evidence>
<feature type="domain" description="Fatty acid hydroxylase" evidence="7">
    <location>
        <begin position="134"/>
        <end position="193"/>
    </location>
</feature>
<feature type="transmembrane region" description="Helical" evidence="6">
    <location>
        <begin position="62"/>
        <end position="81"/>
    </location>
</feature>
<evidence type="ECO:0000259" key="7">
    <source>
        <dbReference type="Pfam" id="PF04116"/>
    </source>
</evidence>
<evidence type="ECO:0000256" key="2">
    <source>
        <dbReference type="ARBA" id="ARBA00022692"/>
    </source>
</evidence>
<dbReference type="EMBL" id="JBGFUD010006338">
    <property type="protein sequence ID" value="MFH4980942.1"/>
    <property type="molecule type" value="Genomic_DNA"/>
</dbReference>
<evidence type="ECO:0000256" key="3">
    <source>
        <dbReference type="ARBA" id="ARBA00022989"/>
    </source>
</evidence>
<dbReference type="GO" id="GO:0016491">
    <property type="term" value="F:oxidoreductase activity"/>
    <property type="evidence" value="ECO:0007669"/>
    <property type="project" value="UniProtKB-KW"/>
</dbReference>
<keyword evidence="2 6" id="KW-0812">Transmembrane</keyword>
<dbReference type="Pfam" id="PF04116">
    <property type="entry name" value="FA_hydroxylase"/>
    <property type="match status" value="1"/>
</dbReference>
<organism evidence="8 9">
    <name type="scientific">Gnathostoma spinigerum</name>
    <dbReference type="NCBI Taxonomy" id="75299"/>
    <lineage>
        <taxon>Eukaryota</taxon>
        <taxon>Metazoa</taxon>
        <taxon>Ecdysozoa</taxon>
        <taxon>Nematoda</taxon>
        <taxon>Chromadorea</taxon>
        <taxon>Rhabditida</taxon>
        <taxon>Spirurina</taxon>
        <taxon>Gnathostomatomorpha</taxon>
        <taxon>Gnathostomatoidea</taxon>
        <taxon>Gnathostomatidae</taxon>
        <taxon>Gnathostoma</taxon>
    </lineage>
</organism>
<dbReference type="Proteomes" id="UP001608902">
    <property type="component" value="Unassembled WGS sequence"/>
</dbReference>
<evidence type="ECO:0000313" key="8">
    <source>
        <dbReference type="EMBL" id="MFH4980942.1"/>
    </source>
</evidence>
<sequence length="198" mass="23198">MNTSHEAWPLLEMIFPNTSSGHRLLLRLSLTNLRHTLYLISPNETMFETVEDVPNYNTEVSTWWLVFIAMEFIILLVSGHCDRFALNDSITSMCAGILSECFKFGGRTIAIFGYVYIWNHYRLIENEWNSQWTWIFCLFLQDFMYYLGHRAVHEFGFFWGFHAMHHSSEYYNYTTALRQGAIQGKLMAFLVGVSLSCL</sequence>
<name>A0ABD6EW87_9BILA</name>
<keyword evidence="5 6" id="KW-0472">Membrane</keyword>